<feature type="binding site" evidence="3">
    <location>
        <position position="925"/>
    </location>
    <ligand>
        <name>substrate</name>
    </ligand>
</feature>
<dbReference type="InterPro" id="IPR036412">
    <property type="entry name" value="HAD-like_sf"/>
</dbReference>
<keyword evidence="9" id="KW-0413">Isomerase</keyword>
<name>A0AA95EZ18_9BACL</name>
<feature type="binding site" evidence="3">
    <location>
        <begin position="789"/>
        <end position="791"/>
    </location>
    <ligand>
        <name>substrate</name>
    </ligand>
</feature>
<accession>A0AA95EZ18</accession>
<dbReference type="SUPFAM" id="SSF48208">
    <property type="entry name" value="Six-hairpin glycosidases"/>
    <property type="match status" value="1"/>
</dbReference>
<dbReference type="EMBL" id="CP119317">
    <property type="protein sequence ID" value="WEK55531.1"/>
    <property type="molecule type" value="Genomic_DNA"/>
</dbReference>
<reference evidence="9" key="1">
    <citation type="submission" date="2023-03" db="EMBL/GenBank/DDBJ databases">
        <title>Andean soil-derived lignocellulolytic bacterial consortium as a source of novel taxa and putative plastic-active enzymes.</title>
        <authorList>
            <person name="Diaz-Garcia L."/>
            <person name="Chuvochina M."/>
            <person name="Feuerriegel G."/>
            <person name="Bunk B."/>
            <person name="Sproer C."/>
            <person name="Streit W.R."/>
            <person name="Rodriguez L.M."/>
            <person name="Overmann J."/>
            <person name="Jimenez D.J."/>
        </authorList>
    </citation>
    <scope>NUCLEOTIDE SEQUENCE</scope>
    <source>
        <strain evidence="9">MAG 2441</strain>
    </source>
</reference>
<feature type="binding site" evidence="4">
    <location>
        <position position="949"/>
    </location>
    <ligand>
        <name>Mg(2+)</name>
        <dbReference type="ChEBI" id="CHEBI:18420"/>
    </ligand>
</feature>
<dbReference type="SUPFAM" id="SSF56784">
    <property type="entry name" value="HAD-like"/>
    <property type="match status" value="1"/>
</dbReference>
<dbReference type="Gene3D" id="2.60.420.10">
    <property type="entry name" value="Maltose phosphorylase, domain 3"/>
    <property type="match status" value="1"/>
</dbReference>
<feature type="site" description="Important for catalytic activity and assists the phosphoryl transfer reaction to Asp8 by balancing charge and orienting the reacting groups" evidence="5">
    <location>
        <position position="925"/>
    </location>
</feature>
<evidence type="ECO:0000259" key="6">
    <source>
        <dbReference type="Pfam" id="PF03632"/>
    </source>
</evidence>
<dbReference type="AlphaFoldDB" id="A0AA95EZ18"/>
<keyword evidence="10" id="KW-1185">Reference proteome</keyword>
<dbReference type="InterPro" id="IPR005196">
    <property type="entry name" value="Glyco_hydro_65_N"/>
</dbReference>
<comment type="similarity">
    <text evidence="1">Belongs to the HAD-like hydrolase superfamily. CbbY/CbbZ/Gph/YieH family.</text>
</comment>
<dbReference type="InterPro" id="IPR005195">
    <property type="entry name" value="Glyco_hydro_65_M"/>
</dbReference>
<dbReference type="Gene3D" id="2.70.98.40">
    <property type="entry name" value="Glycoside hydrolase, family 65, N-terminal domain"/>
    <property type="match status" value="1"/>
</dbReference>
<dbReference type="PANTHER" id="PTHR11051:SF8">
    <property type="entry name" value="PROTEIN-GLUCOSYLGALACTOSYLHYDROXYLYSINE GLUCOSIDASE"/>
    <property type="match status" value="1"/>
</dbReference>
<dbReference type="GO" id="GO:0016757">
    <property type="term" value="F:glycosyltransferase activity"/>
    <property type="evidence" value="ECO:0007669"/>
    <property type="project" value="UniProtKB-ARBA"/>
</dbReference>
<dbReference type="InterPro" id="IPR010976">
    <property type="entry name" value="B-phosphoglucomutase_hydrolase"/>
</dbReference>
<feature type="active site" description="Proton donor/acceptor" evidence="2">
    <location>
        <position position="791"/>
    </location>
</feature>
<dbReference type="InterPro" id="IPR023198">
    <property type="entry name" value="PGP-like_dom2"/>
</dbReference>
<dbReference type="InterPro" id="IPR006439">
    <property type="entry name" value="HAD-SF_hydro_IA"/>
</dbReference>
<gene>
    <name evidence="9" type="primary">pgmB</name>
    <name evidence="9" type="ORF">P0Y55_05620</name>
</gene>
<evidence type="ECO:0000313" key="9">
    <source>
        <dbReference type="EMBL" id="WEK55531.1"/>
    </source>
</evidence>
<dbReference type="Gene3D" id="1.10.150.240">
    <property type="entry name" value="Putative phosphatase, domain 2"/>
    <property type="match status" value="1"/>
</dbReference>
<evidence type="ECO:0000259" key="7">
    <source>
        <dbReference type="Pfam" id="PF03633"/>
    </source>
</evidence>
<dbReference type="NCBIfam" id="TIGR01509">
    <property type="entry name" value="HAD-SF-IA-v3"/>
    <property type="match status" value="1"/>
</dbReference>
<dbReference type="InterPro" id="IPR011013">
    <property type="entry name" value="Gal_mutarotase_sf_dom"/>
</dbReference>
<dbReference type="InterPro" id="IPR012341">
    <property type="entry name" value="6hp_glycosidase-like_sf"/>
</dbReference>
<evidence type="ECO:0000259" key="8">
    <source>
        <dbReference type="Pfam" id="PF03636"/>
    </source>
</evidence>
<feature type="active site" description="Nucleophile" evidence="2">
    <location>
        <position position="789"/>
    </location>
</feature>
<feature type="binding site" evidence="3">
    <location>
        <position position="805"/>
    </location>
    <ligand>
        <name>substrate</name>
    </ligand>
</feature>
<dbReference type="Pfam" id="PF03633">
    <property type="entry name" value="Glyco_hydro_65C"/>
    <property type="match status" value="1"/>
</dbReference>
<dbReference type="CDD" id="cd02598">
    <property type="entry name" value="HAD_BPGM"/>
    <property type="match status" value="1"/>
</dbReference>
<dbReference type="SFLD" id="SFLDG01129">
    <property type="entry name" value="C1.5:_HAD__Beta-PGM__Phosphata"/>
    <property type="match status" value="1"/>
</dbReference>
<proteinExistence type="inferred from homology"/>
<dbReference type="InterPro" id="IPR010972">
    <property type="entry name" value="Beta-PGM"/>
</dbReference>
<dbReference type="SFLD" id="SFLDF00046">
    <property type="entry name" value="beta-phosphoglucomutase"/>
    <property type="match status" value="1"/>
</dbReference>
<feature type="binding site" evidence="4">
    <location>
        <position position="950"/>
    </location>
    <ligand>
        <name>Mg(2+)</name>
        <dbReference type="ChEBI" id="CHEBI:18420"/>
    </ligand>
</feature>
<dbReference type="GO" id="GO:0030246">
    <property type="term" value="F:carbohydrate binding"/>
    <property type="evidence" value="ECO:0007669"/>
    <property type="project" value="InterPro"/>
</dbReference>
<feature type="binding site" evidence="3">
    <location>
        <begin position="824"/>
        <end position="829"/>
    </location>
    <ligand>
        <name>substrate</name>
    </ligand>
</feature>
<feature type="site" description="Important for catalytic activity and assists the phosphoryl transfer reaction to Asp8 by balancing charge and orienting the reacting groups" evidence="5">
    <location>
        <position position="894"/>
    </location>
</feature>
<feature type="domain" description="Glycoside hydrolase family 65 central catalytic" evidence="6">
    <location>
        <begin position="336"/>
        <end position="698"/>
    </location>
</feature>
<dbReference type="Pfam" id="PF03636">
    <property type="entry name" value="Glyco_hydro_65N"/>
    <property type="match status" value="1"/>
</dbReference>
<dbReference type="GO" id="GO:0008801">
    <property type="term" value="F:beta-phosphoglucomutase activity"/>
    <property type="evidence" value="ECO:0007669"/>
    <property type="project" value="UniProtKB-EC"/>
</dbReference>
<dbReference type="InterPro" id="IPR023214">
    <property type="entry name" value="HAD_sf"/>
</dbReference>
<dbReference type="SUPFAM" id="SSF74650">
    <property type="entry name" value="Galactose mutarotase-like"/>
    <property type="match status" value="1"/>
</dbReference>
<dbReference type="Proteomes" id="UP001178662">
    <property type="component" value="Chromosome"/>
</dbReference>
<dbReference type="NCBIfam" id="TIGR01549">
    <property type="entry name" value="HAD-SF-IA-v1"/>
    <property type="match status" value="1"/>
</dbReference>
<feature type="domain" description="Glycoside hydrolase family 65 C-terminal" evidence="7">
    <location>
        <begin position="708"/>
        <end position="769"/>
    </location>
</feature>
<dbReference type="GO" id="GO:0000287">
    <property type="term" value="F:magnesium ion binding"/>
    <property type="evidence" value="ECO:0007669"/>
    <property type="project" value="InterPro"/>
</dbReference>
<organism evidence="9 10">
    <name type="scientific">Candidatus Cohnella colombiensis</name>
    <dbReference type="NCBI Taxonomy" id="3121368"/>
    <lineage>
        <taxon>Bacteria</taxon>
        <taxon>Bacillati</taxon>
        <taxon>Bacillota</taxon>
        <taxon>Bacilli</taxon>
        <taxon>Bacillales</taxon>
        <taxon>Paenibacillaceae</taxon>
        <taxon>Cohnella</taxon>
    </lineage>
</organism>
<feature type="domain" description="Glycoside hydrolase family 65 N-terminal" evidence="8">
    <location>
        <begin position="20"/>
        <end position="280"/>
    </location>
</feature>
<evidence type="ECO:0000256" key="4">
    <source>
        <dbReference type="PIRSR" id="PIRSR610972-3"/>
    </source>
</evidence>
<feature type="binding site" evidence="4">
    <location>
        <position position="789"/>
    </location>
    <ligand>
        <name>Mg(2+)</name>
        <dbReference type="ChEBI" id="CHEBI:18420"/>
    </ligand>
</feature>
<comment type="cofactor">
    <cofactor evidence="4">
        <name>Mg(2+)</name>
        <dbReference type="ChEBI" id="CHEBI:18420"/>
    </cofactor>
    <text evidence="4">Binds 2 magnesium ions per subunit.</text>
</comment>
<dbReference type="Gene3D" id="3.40.50.1000">
    <property type="entry name" value="HAD superfamily/HAD-like"/>
    <property type="match status" value="1"/>
</dbReference>
<feature type="binding site" evidence="4">
    <location>
        <position position="791"/>
    </location>
    <ligand>
        <name>Mg(2+)</name>
        <dbReference type="ChEBI" id="CHEBI:18420"/>
    </ligand>
</feature>
<dbReference type="GO" id="GO:0004553">
    <property type="term" value="F:hydrolase activity, hydrolyzing O-glycosyl compounds"/>
    <property type="evidence" value="ECO:0007669"/>
    <property type="project" value="TreeGrafter"/>
</dbReference>
<dbReference type="PANTHER" id="PTHR11051">
    <property type="entry name" value="GLYCOSYL HYDROLASE-RELATED"/>
    <property type="match status" value="1"/>
</dbReference>
<dbReference type="SFLD" id="SFLDG01135">
    <property type="entry name" value="C1.5.6:_HAD__Beta-PGM__Phospha"/>
    <property type="match status" value="1"/>
</dbReference>
<evidence type="ECO:0000256" key="2">
    <source>
        <dbReference type="PIRSR" id="PIRSR610972-1"/>
    </source>
</evidence>
<keyword evidence="4" id="KW-0479">Metal-binding</keyword>
<feature type="binding site" evidence="3">
    <location>
        <position position="856"/>
    </location>
    <ligand>
        <name>substrate</name>
    </ligand>
</feature>
<dbReference type="EC" id="5.4.2.6" evidence="9"/>
<protein>
    <submittedName>
        <fullName evidence="9">Beta-phosphoglucomutase</fullName>
        <ecNumber evidence="9">5.4.2.6</ecNumber>
    </submittedName>
</protein>
<dbReference type="InterPro" id="IPR037018">
    <property type="entry name" value="GH65_N"/>
</dbReference>
<feature type="binding site" evidence="3">
    <location>
        <begin position="894"/>
        <end position="898"/>
    </location>
    <ligand>
        <name>substrate</name>
    </ligand>
</feature>
<dbReference type="InterPro" id="IPR008928">
    <property type="entry name" value="6-hairpin_glycosidase_sf"/>
</dbReference>
<keyword evidence="4" id="KW-0460">Magnesium</keyword>
<dbReference type="Pfam" id="PF00702">
    <property type="entry name" value="Hydrolase"/>
    <property type="match status" value="1"/>
</dbReference>
<dbReference type="InterPro" id="IPR005194">
    <property type="entry name" value="Glyco_hydro_65_C"/>
</dbReference>
<evidence type="ECO:0000256" key="3">
    <source>
        <dbReference type="PIRSR" id="PIRSR610972-2"/>
    </source>
</evidence>
<evidence type="ECO:0000256" key="5">
    <source>
        <dbReference type="PIRSR" id="PIRSR610972-4"/>
    </source>
</evidence>
<dbReference type="SFLD" id="SFLDS00003">
    <property type="entry name" value="Haloacid_Dehalogenase"/>
    <property type="match status" value="1"/>
</dbReference>
<feature type="binding site" evidence="3">
    <location>
        <position position="832"/>
    </location>
    <ligand>
        <name>substrate</name>
    </ligand>
</feature>
<evidence type="ECO:0000313" key="10">
    <source>
        <dbReference type="Proteomes" id="UP001178662"/>
    </source>
</evidence>
<evidence type="ECO:0000256" key="1">
    <source>
        <dbReference type="ARBA" id="ARBA00006171"/>
    </source>
</evidence>
<dbReference type="Pfam" id="PF03632">
    <property type="entry name" value="Glyco_hydro_65m"/>
    <property type="match status" value="1"/>
</dbReference>
<dbReference type="NCBIfam" id="TIGR02009">
    <property type="entry name" value="PGMB-YQAB-SF"/>
    <property type="match status" value="1"/>
</dbReference>
<dbReference type="NCBIfam" id="TIGR01990">
    <property type="entry name" value="bPGM"/>
    <property type="match status" value="1"/>
</dbReference>
<dbReference type="Gene3D" id="1.50.10.10">
    <property type="match status" value="1"/>
</dbReference>
<dbReference type="GO" id="GO:0005975">
    <property type="term" value="P:carbohydrate metabolic process"/>
    <property type="evidence" value="ECO:0007669"/>
    <property type="project" value="InterPro"/>
</dbReference>
<sequence>MKPFVAPKPIYPLDQWKLIEERFEEQYRQRNETMFALGNGYIGMRGNFEENDAEQRREGVIGTYLNGFYDSEPIIYPEGAYGFAKNSQTMLNVADAKIFQIEIDGQRFGLYSGKVLDYRRELDMRTGELTRFVTWESDSGKQLRIVFRRIVSLNDKHLAAIRCEVTALNFTGQVALYSSINGEVSNQAASDDPRIGASFSGQVLQTESVGAEAGRLWIKQRTKHTGFVLYTSAAHTVEAGVVVLTEHSAVQQLATVKYVMQLKENETVAVVKSIAYYSSRDYSEKELAIKANQLLDEATSIQYSALQKKQIAFLNDFWKHADVQIEGDHALQQGIRYNAYQLLQSTGRDGKTNIGAKGLTGEGYEGHYFWDTETFVLPFFIYTNPKIARALLSYRSGTLDHARARAREMSQLGALYPWRTINGEETSAYYPAGTAQVHINADIIHGLKQYFGASGDEQFLLEHGAEMLFETARFWVDLGYHNERRGGQFCIDAVTGPDEYTAIVNNNVYTNVMAKDHLEFASQTYDWLKEQQHERFTELIEGIKLTPDEPQAWRRAAELMFIPYDEELGIVAQDDTFLQKKRWDFANTPEDRYPLLLHYHPLVIYRHQVLKQADVVLALFLQSHRFSLAEKIRNYNFYEQITTHDSSLSPCIHSIVATEIGYVDKAYEYFMRTVRMDLDDLNGNVADGLHTASMAGSWLSIVNGFAGMRDDGDTLSFKPIVPKGWQGYRFRITYHERLIDIKVTSSAATYRLLEGQPLSIVHRSHELELVVGNDVEVSMDHPLEAVLFDLDGVITDTAEFHYEAWKHIANELKLPFNRELNEQLKGVGRLESLDIILGTAGATLTKEDKQQLATRKNEIYMQLVDQMKPTHLLPGIMDLLQQLKEKGLKLAIASASRNAVTVLNKLQIIDFFDIIVDPDSLQKGKPDPEIFIKAAEQLGVDVESCIAIEDSFSGIAAIKAANMVAIGVGDSDVLKQANVVVSDTEQLTLALLVNSWKA</sequence>